<proteinExistence type="predicted"/>
<accession>A0A540NET6</accession>
<evidence type="ECO:0000259" key="1">
    <source>
        <dbReference type="Pfam" id="PF05699"/>
    </source>
</evidence>
<dbReference type="PANTHER" id="PTHR11697">
    <property type="entry name" value="GENERAL TRANSCRIPTION FACTOR 2-RELATED ZINC FINGER PROTEIN"/>
    <property type="match status" value="1"/>
</dbReference>
<protein>
    <recommendedName>
        <fullName evidence="1">HAT C-terminal dimerisation domain-containing protein</fullName>
    </recommendedName>
</protein>
<dbReference type="Proteomes" id="UP000315295">
    <property type="component" value="Unassembled WGS sequence"/>
</dbReference>
<dbReference type="SUPFAM" id="SSF53098">
    <property type="entry name" value="Ribonuclease H-like"/>
    <property type="match status" value="1"/>
</dbReference>
<feature type="domain" description="HAT C-terminal dimerisation" evidence="1">
    <location>
        <begin position="232"/>
        <end position="286"/>
    </location>
</feature>
<dbReference type="InterPro" id="IPR008906">
    <property type="entry name" value="HATC_C_dom"/>
</dbReference>
<dbReference type="STRING" id="106549.A0A540NET6"/>
<evidence type="ECO:0000313" key="3">
    <source>
        <dbReference type="Proteomes" id="UP000315295"/>
    </source>
</evidence>
<dbReference type="Pfam" id="PF05699">
    <property type="entry name" value="Dimer_Tnp_hAT"/>
    <property type="match status" value="1"/>
</dbReference>
<comment type="caution">
    <text evidence="2">The sequence shown here is derived from an EMBL/GenBank/DDBJ whole genome shotgun (WGS) entry which is preliminary data.</text>
</comment>
<dbReference type="EMBL" id="VIEB01000061">
    <property type="protein sequence ID" value="TQE09133.1"/>
    <property type="molecule type" value="Genomic_DNA"/>
</dbReference>
<gene>
    <name evidence="2" type="ORF">C1H46_005286</name>
</gene>
<dbReference type="PANTHER" id="PTHR11697:SF230">
    <property type="entry name" value="ZINC FINGER, MYM DOMAIN CONTAINING 1"/>
    <property type="match status" value="1"/>
</dbReference>
<sequence>MYDASCTVLENIKNDRSATNSLREEAIGAYNAIRSFEFIFILHLLQEIMGITDILCRELQNKSQDILNAMNLVTTTKDVLQKLRLDGWATFIDKVNLFCKKHDVDMLDMNAQYKVGTGRSCQQTDHITFEHHYHIDIFNNAIDFQLAELNSRFSEEAMELLILSSALEPREAFKAFNIDHICKLAEKFYSMDFTEKELHTLRCELKIYESDVPHHPVFQKMSTTSELCRGFVETKRSERYYLIDRLIRLVLTLPVSTATTERAFSAMNLIKTRRRNKMESEFLADSMVVYIEKELAEKIDSEEITKDFNSIKDRRAQLE</sequence>
<dbReference type="AlphaFoldDB" id="A0A540NET6"/>
<dbReference type="InterPro" id="IPR055298">
    <property type="entry name" value="AtLOH3-like"/>
</dbReference>
<dbReference type="InterPro" id="IPR012337">
    <property type="entry name" value="RNaseH-like_sf"/>
</dbReference>
<organism evidence="2 3">
    <name type="scientific">Malus baccata</name>
    <name type="common">Siberian crab apple</name>
    <name type="synonym">Pyrus baccata</name>
    <dbReference type="NCBI Taxonomy" id="106549"/>
    <lineage>
        <taxon>Eukaryota</taxon>
        <taxon>Viridiplantae</taxon>
        <taxon>Streptophyta</taxon>
        <taxon>Embryophyta</taxon>
        <taxon>Tracheophyta</taxon>
        <taxon>Spermatophyta</taxon>
        <taxon>Magnoliopsida</taxon>
        <taxon>eudicotyledons</taxon>
        <taxon>Gunneridae</taxon>
        <taxon>Pentapetalae</taxon>
        <taxon>rosids</taxon>
        <taxon>fabids</taxon>
        <taxon>Rosales</taxon>
        <taxon>Rosaceae</taxon>
        <taxon>Amygdaloideae</taxon>
        <taxon>Maleae</taxon>
        <taxon>Malus</taxon>
    </lineage>
</organism>
<dbReference type="GO" id="GO:0046983">
    <property type="term" value="F:protein dimerization activity"/>
    <property type="evidence" value="ECO:0007669"/>
    <property type="project" value="InterPro"/>
</dbReference>
<reference evidence="2 3" key="1">
    <citation type="journal article" date="2019" name="G3 (Bethesda)">
        <title>Sequencing of a Wild Apple (Malus baccata) Genome Unravels the Differences Between Cultivated and Wild Apple Species Regarding Disease Resistance and Cold Tolerance.</title>
        <authorList>
            <person name="Chen X."/>
        </authorList>
    </citation>
    <scope>NUCLEOTIDE SEQUENCE [LARGE SCALE GENOMIC DNA]</scope>
    <source>
        <strain evidence="3">cv. Shandingzi</strain>
        <tissue evidence="2">Leaves</tissue>
    </source>
</reference>
<keyword evidence="3" id="KW-1185">Reference proteome</keyword>
<evidence type="ECO:0000313" key="2">
    <source>
        <dbReference type="EMBL" id="TQE09133.1"/>
    </source>
</evidence>
<name>A0A540NET6_MALBA</name>